<evidence type="ECO:0000313" key="4">
    <source>
        <dbReference type="Proteomes" id="UP000321570"/>
    </source>
</evidence>
<dbReference type="Pfam" id="PF12777">
    <property type="entry name" value="MT"/>
    <property type="match status" value="1"/>
</dbReference>
<gene>
    <name evidence="3" type="ORF">WMSIL1_LOCUS1293</name>
</gene>
<dbReference type="Proteomes" id="UP000321570">
    <property type="component" value="Unassembled WGS sequence"/>
</dbReference>
<dbReference type="Gene3D" id="1.20.920.20">
    <property type="match status" value="1"/>
</dbReference>
<dbReference type="GO" id="GO:0060294">
    <property type="term" value="P:cilium movement involved in cell motility"/>
    <property type="evidence" value="ECO:0007669"/>
    <property type="project" value="TreeGrafter"/>
</dbReference>
<dbReference type="InterPro" id="IPR024743">
    <property type="entry name" value="Dynein_HC_stalk"/>
</dbReference>
<dbReference type="AlphaFoldDB" id="A0A564XZ74"/>
<dbReference type="GO" id="GO:0097729">
    <property type="term" value="C:9+2 motile cilium"/>
    <property type="evidence" value="ECO:0007669"/>
    <property type="project" value="TreeGrafter"/>
</dbReference>
<protein>
    <recommendedName>
        <fullName evidence="2">Dynein heavy chain coiled coil stalk domain-containing protein</fullName>
    </recommendedName>
</protein>
<proteinExistence type="predicted"/>
<dbReference type="GO" id="GO:0045505">
    <property type="term" value="F:dynein intermediate chain binding"/>
    <property type="evidence" value="ECO:0007669"/>
    <property type="project" value="InterPro"/>
</dbReference>
<evidence type="ECO:0000259" key="2">
    <source>
        <dbReference type="Pfam" id="PF12777"/>
    </source>
</evidence>
<accession>A0A564XZ74</accession>
<evidence type="ECO:0000256" key="1">
    <source>
        <dbReference type="SAM" id="Coils"/>
    </source>
</evidence>
<dbReference type="PANTHER" id="PTHR10676:SF343">
    <property type="entry name" value="DYNEIN AXONEMAL HEAVY CHAIN 10"/>
    <property type="match status" value="1"/>
</dbReference>
<dbReference type="GO" id="GO:0008569">
    <property type="term" value="F:minus-end-directed microtubule motor activity"/>
    <property type="evidence" value="ECO:0007669"/>
    <property type="project" value="TreeGrafter"/>
</dbReference>
<keyword evidence="1" id="KW-0175">Coiled coil</keyword>
<feature type="non-terminal residue" evidence="3">
    <location>
        <position position="96"/>
    </location>
</feature>
<organism evidence="3 4">
    <name type="scientific">Hymenolepis diminuta</name>
    <name type="common">Rat tapeworm</name>
    <dbReference type="NCBI Taxonomy" id="6216"/>
    <lineage>
        <taxon>Eukaryota</taxon>
        <taxon>Metazoa</taxon>
        <taxon>Spiralia</taxon>
        <taxon>Lophotrochozoa</taxon>
        <taxon>Platyhelminthes</taxon>
        <taxon>Cestoda</taxon>
        <taxon>Eucestoda</taxon>
        <taxon>Cyclophyllidea</taxon>
        <taxon>Hymenolepididae</taxon>
        <taxon>Hymenolepis</taxon>
    </lineage>
</organism>
<feature type="domain" description="Dynein heavy chain coiled coil stalk" evidence="2">
    <location>
        <begin position="3"/>
        <end position="95"/>
    </location>
</feature>
<reference evidence="3 4" key="1">
    <citation type="submission" date="2019-07" db="EMBL/GenBank/DDBJ databases">
        <authorList>
            <person name="Jastrzebski P J."/>
            <person name="Paukszto L."/>
            <person name="Jastrzebski P J."/>
        </authorList>
    </citation>
    <scope>NUCLEOTIDE SEQUENCE [LARGE SCALE GENOMIC DNA]</scope>
    <source>
        <strain evidence="3 4">WMS-il1</strain>
    </source>
</reference>
<evidence type="ECO:0000313" key="3">
    <source>
        <dbReference type="EMBL" id="VUZ40196.1"/>
    </source>
</evidence>
<keyword evidence="4" id="KW-1185">Reference proteome</keyword>
<dbReference type="InterPro" id="IPR026983">
    <property type="entry name" value="DHC"/>
</dbReference>
<dbReference type="GO" id="GO:0030286">
    <property type="term" value="C:dynein complex"/>
    <property type="evidence" value="ECO:0007669"/>
    <property type="project" value="InterPro"/>
</dbReference>
<name>A0A564XZ74_HYMDI</name>
<dbReference type="PANTHER" id="PTHR10676">
    <property type="entry name" value="DYNEIN HEAVY CHAIN FAMILY PROTEIN"/>
    <property type="match status" value="1"/>
</dbReference>
<dbReference type="GO" id="GO:0051959">
    <property type="term" value="F:dynein light intermediate chain binding"/>
    <property type="evidence" value="ECO:0007669"/>
    <property type="project" value="InterPro"/>
</dbReference>
<feature type="coiled-coil region" evidence="1">
    <location>
        <begin position="6"/>
        <end position="47"/>
    </location>
</feature>
<sequence length="96" mass="11097">MLNDQVGHLEDMLANLRRQYAEAQSEMDKLKSDMNIMLRQLLAAEKLTSGLASEKKRWIETVAQLKRDKEKLLGHCLLASGFLNYLGPFTQEFRTR</sequence>
<dbReference type="EMBL" id="CABIJS010000032">
    <property type="protein sequence ID" value="VUZ40196.1"/>
    <property type="molecule type" value="Genomic_DNA"/>
</dbReference>